<dbReference type="Pfam" id="PF05296">
    <property type="entry name" value="TAS2R"/>
    <property type="match status" value="1"/>
</dbReference>
<keyword evidence="3 12" id="KW-0919">Taste</keyword>
<accession>A0AAV7DAH1</accession>
<evidence type="ECO:0000256" key="9">
    <source>
        <dbReference type="ARBA" id="ARBA00023170"/>
    </source>
</evidence>
<comment type="subcellular location">
    <subcellularLocation>
        <location evidence="1 12">Membrane</location>
        <topology evidence="1 12">Multi-pass membrane protein</topology>
    </subcellularLocation>
</comment>
<dbReference type="AlphaFoldDB" id="A0AAV7DAH1"/>
<keyword evidence="15" id="KW-1185">Reference proteome</keyword>
<keyword evidence="4 12" id="KW-0716">Sensory transduction</keyword>
<feature type="transmembrane region" description="Helical" evidence="13">
    <location>
        <begin position="86"/>
        <end position="105"/>
    </location>
</feature>
<keyword evidence="5 12" id="KW-0812">Transmembrane</keyword>
<keyword evidence="6 13" id="KW-1133">Transmembrane helix</keyword>
<feature type="transmembrane region" description="Helical" evidence="13">
    <location>
        <begin position="252"/>
        <end position="273"/>
    </location>
</feature>
<evidence type="ECO:0000256" key="1">
    <source>
        <dbReference type="ARBA" id="ARBA00004141"/>
    </source>
</evidence>
<evidence type="ECO:0000313" key="15">
    <source>
        <dbReference type="Proteomes" id="UP000824782"/>
    </source>
</evidence>
<keyword evidence="8 12" id="KW-0472">Membrane</keyword>
<feature type="transmembrane region" description="Helical" evidence="13">
    <location>
        <begin position="46"/>
        <end position="66"/>
    </location>
</feature>
<evidence type="ECO:0000256" key="5">
    <source>
        <dbReference type="ARBA" id="ARBA00022692"/>
    </source>
</evidence>
<dbReference type="GO" id="GO:0016020">
    <property type="term" value="C:membrane"/>
    <property type="evidence" value="ECO:0007669"/>
    <property type="project" value="UniProtKB-SubCell"/>
</dbReference>
<protein>
    <recommendedName>
        <fullName evidence="12">Taste receptor type 2</fullName>
    </recommendedName>
</protein>
<comment type="caution">
    <text evidence="14">The sequence shown here is derived from an EMBL/GenBank/DDBJ whole genome shotgun (WGS) entry which is preliminary data.</text>
</comment>
<dbReference type="Proteomes" id="UP000824782">
    <property type="component" value="Unassembled WGS sequence"/>
</dbReference>
<organism evidence="14 15">
    <name type="scientific">Engystomops pustulosus</name>
    <name type="common">Tungara frog</name>
    <name type="synonym">Physalaemus pustulosus</name>
    <dbReference type="NCBI Taxonomy" id="76066"/>
    <lineage>
        <taxon>Eukaryota</taxon>
        <taxon>Metazoa</taxon>
        <taxon>Chordata</taxon>
        <taxon>Craniata</taxon>
        <taxon>Vertebrata</taxon>
        <taxon>Euteleostomi</taxon>
        <taxon>Amphibia</taxon>
        <taxon>Batrachia</taxon>
        <taxon>Anura</taxon>
        <taxon>Neobatrachia</taxon>
        <taxon>Hyloidea</taxon>
        <taxon>Leptodactylidae</taxon>
        <taxon>Leiuperinae</taxon>
        <taxon>Engystomops</taxon>
    </lineage>
</organism>
<dbReference type="SUPFAM" id="SSF81321">
    <property type="entry name" value="Family A G protein-coupled receptor-like"/>
    <property type="match status" value="1"/>
</dbReference>
<dbReference type="GO" id="GO:0004930">
    <property type="term" value="F:G protein-coupled receptor activity"/>
    <property type="evidence" value="ECO:0007669"/>
    <property type="project" value="UniProtKB-KW"/>
</dbReference>
<evidence type="ECO:0000256" key="6">
    <source>
        <dbReference type="ARBA" id="ARBA00022989"/>
    </source>
</evidence>
<gene>
    <name evidence="14" type="ORF">GDO81_001090</name>
</gene>
<keyword evidence="9 12" id="KW-0675">Receptor</keyword>
<feature type="transmembrane region" description="Helical" evidence="13">
    <location>
        <begin position="223"/>
        <end position="246"/>
    </location>
</feature>
<evidence type="ECO:0000256" key="4">
    <source>
        <dbReference type="ARBA" id="ARBA00022606"/>
    </source>
</evidence>
<keyword evidence="10 12" id="KW-0807">Transducer</keyword>
<feature type="transmembrane region" description="Helical" evidence="13">
    <location>
        <begin position="125"/>
        <end position="146"/>
    </location>
</feature>
<keyword evidence="7 12" id="KW-0297">G-protein coupled receptor</keyword>
<evidence type="ECO:0000256" key="7">
    <source>
        <dbReference type="ARBA" id="ARBA00023040"/>
    </source>
</evidence>
<evidence type="ECO:0000256" key="13">
    <source>
        <dbReference type="SAM" id="Phobius"/>
    </source>
</evidence>
<proteinExistence type="inferred from homology"/>
<feature type="transmembrane region" description="Helical" evidence="13">
    <location>
        <begin position="6"/>
        <end position="34"/>
    </location>
</feature>
<dbReference type="PANTHER" id="PTHR11394">
    <property type="entry name" value="TASTE RECEPTOR TYPE 2"/>
    <property type="match status" value="1"/>
</dbReference>
<evidence type="ECO:0000256" key="8">
    <source>
        <dbReference type="ARBA" id="ARBA00023136"/>
    </source>
</evidence>
<comment type="similarity">
    <text evidence="2 11">Belongs to the G-protein coupled receptor T2R family.</text>
</comment>
<dbReference type="EMBL" id="WNYA01000001">
    <property type="protein sequence ID" value="KAG8594123.1"/>
    <property type="molecule type" value="Genomic_DNA"/>
</dbReference>
<dbReference type="InterPro" id="IPR007960">
    <property type="entry name" value="TAS2R"/>
</dbReference>
<evidence type="ECO:0000256" key="2">
    <source>
        <dbReference type="ARBA" id="ARBA00007376"/>
    </source>
</evidence>
<reference evidence="14" key="1">
    <citation type="thesis" date="2020" institute="ProQuest LLC" country="789 East Eisenhower Parkway, Ann Arbor, MI, USA">
        <title>Comparative Genomics and Chromosome Evolution.</title>
        <authorList>
            <person name="Mudd A.B."/>
        </authorList>
    </citation>
    <scope>NUCLEOTIDE SEQUENCE</scope>
    <source>
        <strain evidence="14">237g6f4</strain>
        <tissue evidence="14">Blood</tissue>
    </source>
</reference>
<feature type="transmembrane region" description="Helical" evidence="13">
    <location>
        <begin position="171"/>
        <end position="194"/>
    </location>
</feature>
<dbReference type="Gene3D" id="1.20.1070.10">
    <property type="entry name" value="Rhodopsin 7-helix transmembrane proteins"/>
    <property type="match status" value="1"/>
</dbReference>
<evidence type="ECO:0000313" key="14">
    <source>
        <dbReference type="EMBL" id="KAG8594123.1"/>
    </source>
</evidence>
<evidence type="ECO:0000256" key="10">
    <source>
        <dbReference type="ARBA" id="ARBA00023224"/>
    </source>
</evidence>
<dbReference type="PANTHER" id="PTHR11394:SF155">
    <property type="entry name" value="TASTE RECEPTOR TYPE 2"/>
    <property type="match status" value="1"/>
</dbReference>
<dbReference type="GO" id="GO:0033038">
    <property type="term" value="F:bitter taste receptor activity"/>
    <property type="evidence" value="ECO:0007669"/>
    <property type="project" value="InterPro"/>
</dbReference>
<evidence type="ECO:0000256" key="11">
    <source>
        <dbReference type="RuleBase" id="RU004423"/>
    </source>
</evidence>
<evidence type="ECO:0000256" key="3">
    <source>
        <dbReference type="ARBA" id="ARBA00022480"/>
    </source>
</evidence>
<name>A0AAV7DAH1_ENGPU</name>
<evidence type="ECO:0000256" key="12">
    <source>
        <dbReference type="RuleBase" id="RU004424"/>
    </source>
</evidence>
<sequence>MDAVIFILIYIHFVTIIISFSGNIFIVSVNLLDFYKNRRLPISDQLILGFSVFSLLYGLNEGYILIIDLTQFYSSEYFNIEKHFFMYVNSCTLWFPSLLSLHFCLKIVNINNRFYVGLQRRFPTLFPWVIIASPIGYFFLGLYSVLWRERECLQNTTSQNLSAEESTRCSWSLFIFTITCVLCTFFCSVSALTIASSLLKHMRRVQQNTEGSRSPNMDSHIRAIKTIGTLLATNILIFISVSILVLDKTAVPWRYLLGILISFCHILSSYFLIKGTKKLDKTLAEILNMFSWIRGNNQ</sequence>